<feature type="domain" description="Metallo-beta-lactamase" evidence="2">
    <location>
        <begin position="71"/>
        <end position="261"/>
    </location>
</feature>
<dbReference type="SMART" id="SM00849">
    <property type="entry name" value="Lactamase_B"/>
    <property type="match status" value="1"/>
</dbReference>
<dbReference type="PANTHER" id="PTHR42951:SF17">
    <property type="entry name" value="METALLO-BETA-LACTAMASE DOMAIN-CONTAINING PROTEIN"/>
    <property type="match status" value="1"/>
</dbReference>
<keyword evidence="1" id="KW-0732">Signal</keyword>
<name>A0A845AT69_9SPHN</name>
<dbReference type="OrthoDB" id="9773738at2"/>
<organism evidence="3 4">
    <name type="scientific">Parerythrobacter jejuensis</name>
    <dbReference type="NCBI Taxonomy" id="795812"/>
    <lineage>
        <taxon>Bacteria</taxon>
        <taxon>Pseudomonadati</taxon>
        <taxon>Pseudomonadota</taxon>
        <taxon>Alphaproteobacteria</taxon>
        <taxon>Sphingomonadales</taxon>
        <taxon>Erythrobacteraceae</taxon>
        <taxon>Parerythrobacter</taxon>
    </lineage>
</organism>
<comment type="caution">
    <text evidence="3">The sequence shown here is derived from an EMBL/GenBank/DDBJ whole genome shotgun (WGS) entry which is preliminary data.</text>
</comment>
<protein>
    <submittedName>
        <fullName evidence="3">MBL fold metallo-hydrolase</fullName>
    </submittedName>
</protein>
<dbReference type="AlphaFoldDB" id="A0A845AT69"/>
<reference evidence="3 4" key="1">
    <citation type="submission" date="2019-12" db="EMBL/GenBank/DDBJ databases">
        <title>Genomic-based taxomic classification of the family Erythrobacteraceae.</title>
        <authorList>
            <person name="Xu L."/>
        </authorList>
    </citation>
    <scope>NUCLEOTIDE SEQUENCE [LARGE SCALE GENOMIC DNA]</scope>
    <source>
        <strain evidence="3 4">JCM 16677</strain>
    </source>
</reference>
<dbReference type="InterPro" id="IPR001279">
    <property type="entry name" value="Metallo-B-lactamas"/>
</dbReference>
<gene>
    <name evidence="3" type="ORF">GRI94_12070</name>
</gene>
<dbReference type="GO" id="GO:0016787">
    <property type="term" value="F:hydrolase activity"/>
    <property type="evidence" value="ECO:0007669"/>
    <property type="project" value="UniProtKB-KW"/>
</dbReference>
<keyword evidence="3" id="KW-0378">Hydrolase</keyword>
<dbReference type="Gene3D" id="3.60.15.10">
    <property type="entry name" value="Ribonuclease Z/Hydroxyacylglutathione hydrolase-like"/>
    <property type="match status" value="1"/>
</dbReference>
<evidence type="ECO:0000259" key="2">
    <source>
        <dbReference type="SMART" id="SM00849"/>
    </source>
</evidence>
<feature type="signal peptide" evidence="1">
    <location>
        <begin position="1"/>
        <end position="21"/>
    </location>
</feature>
<feature type="chain" id="PRO_5032641179" evidence="1">
    <location>
        <begin position="22"/>
        <end position="302"/>
    </location>
</feature>
<accession>A0A845AT69</accession>
<dbReference type="PROSITE" id="PS51257">
    <property type="entry name" value="PROKAR_LIPOPROTEIN"/>
    <property type="match status" value="1"/>
</dbReference>
<dbReference type="SUPFAM" id="SSF56281">
    <property type="entry name" value="Metallo-hydrolase/oxidoreductase"/>
    <property type="match status" value="1"/>
</dbReference>
<evidence type="ECO:0000256" key="1">
    <source>
        <dbReference type="SAM" id="SignalP"/>
    </source>
</evidence>
<keyword evidence="4" id="KW-1185">Reference proteome</keyword>
<sequence>MFARRAFVALAFVALAGCHTASGGTAVPLDLDTMEEFAASCEPWDTWSKPGPIFAVDDDVYGGTRYVGSCGITMLAVHTDDGVVLLDTGEAQFHDQLITNLGRAGIKPADVKYILTSHEHYDHVGGLAAMQNATGARIVTSEPAKPVIESGKLATDDPQSGMHDPMEPARVWQTVGDGETLDLDGKSFMAIAVPGHTPGALAWQWETQIGSRRVTIVYADSLSPVSGDAYKFSANPDYVAQYRAGLERLRAADCDILLTPHPSASKMLERAASGSLVGGMTCTEYADSIEQRLDKRLAEEAE</sequence>
<dbReference type="PANTHER" id="PTHR42951">
    <property type="entry name" value="METALLO-BETA-LACTAMASE DOMAIN-CONTAINING"/>
    <property type="match status" value="1"/>
</dbReference>
<dbReference type="InterPro" id="IPR050855">
    <property type="entry name" value="NDM-1-like"/>
</dbReference>
<proteinExistence type="predicted"/>
<dbReference type="InterPro" id="IPR036866">
    <property type="entry name" value="RibonucZ/Hydroxyglut_hydro"/>
</dbReference>
<dbReference type="EMBL" id="WTYE01000001">
    <property type="protein sequence ID" value="MXP32557.1"/>
    <property type="molecule type" value="Genomic_DNA"/>
</dbReference>
<dbReference type="Pfam" id="PF00753">
    <property type="entry name" value="Lactamase_B"/>
    <property type="match status" value="1"/>
</dbReference>
<evidence type="ECO:0000313" key="3">
    <source>
        <dbReference type="EMBL" id="MXP32557.1"/>
    </source>
</evidence>
<dbReference type="RefSeq" id="WP_160779888.1">
    <property type="nucleotide sequence ID" value="NZ_BAAAZF010000001.1"/>
</dbReference>
<dbReference type="Proteomes" id="UP000446786">
    <property type="component" value="Unassembled WGS sequence"/>
</dbReference>
<evidence type="ECO:0000313" key="4">
    <source>
        <dbReference type="Proteomes" id="UP000446786"/>
    </source>
</evidence>